<sequence>MSFGLEAGIFVAYAAGLFLIYILGKLLIVPLKWAGRMLISSMIGAVLIILINILGGKWGLFVPLNPLSAVIIGILGVPGAIGLLLFFNL</sequence>
<feature type="transmembrane region" description="Helical" evidence="1">
    <location>
        <begin position="67"/>
        <end position="87"/>
    </location>
</feature>
<keyword evidence="3" id="KW-1185">Reference proteome</keyword>
<name>A0ABT1RJX7_9FIRM</name>
<gene>
    <name evidence="2" type="ORF">NE619_01995</name>
</gene>
<reference evidence="2 3" key="1">
    <citation type="submission" date="2022-06" db="EMBL/GenBank/DDBJ databases">
        <title>Isolation of gut microbiota from human fecal samples.</title>
        <authorList>
            <person name="Pamer E.G."/>
            <person name="Barat B."/>
            <person name="Waligurski E."/>
            <person name="Medina S."/>
            <person name="Paddock L."/>
            <person name="Mostad J."/>
        </authorList>
    </citation>
    <scope>NUCLEOTIDE SEQUENCE [LARGE SCALE GENOMIC DNA]</scope>
    <source>
        <strain evidence="2 3">SL.3.17</strain>
    </source>
</reference>
<organism evidence="2 3">
    <name type="scientific">Anaerovorax odorimutans</name>
    <dbReference type="NCBI Taxonomy" id="109327"/>
    <lineage>
        <taxon>Bacteria</taxon>
        <taxon>Bacillati</taxon>
        <taxon>Bacillota</taxon>
        <taxon>Clostridia</taxon>
        <taxon>Peptostreptococcales</taxon>
        <taxon>Anaerovoracaceae</taxon>
        <taxon>Anaerovorax</taxon>
    </lineage>
</organism>
<keyword evidence="1" id="KW-1133">Transmembrane helix</keyword>
<dbReference type="Pfam" id="PF07441">
    <property type="entry name" value="BofA"/>
    <property type="match status" value="1"/>
</dbReference>
<feature type="transmembrane region" description="Helical" evidence="1">
    <location>
        <begin position="36"/>
        <end position="55"/>
    </location>
</feature>
<proteinExistence type="predicted"/>
<protein>
    <submittedName>
        <fullName evidence="2">Pro-sigmaK processing inhibitor BofA family protein</fullName>
    </submittedName>
</protein>
<keyword evidence="1" id="KW-0472">Membrane</keyword>
<dbReference type="RefSeq" id="WP_256130674.1">
    <property type="nucleotide sequence ID" value="NZ_JANFXK010000001.1"/>
</dbReference>
<feature type="transmembrane region" description="Helical" evidence="1">
    <location>
        <begin position="6"/>
        <end position="24"/>
    </location>
</feature>
<evidence type="ECO:0000313" key="3">
    <source>
        <dbReference type="Proteomes" id="UP001524502"/>
    </source>
</evidence>
<keyword evidence="1" id="KW-0812">Transmembrane</keyword>
<dbReference type="InterPro" id="IPR010001">
    <property type="entry name" value="BofA"/>
</dbReference>
<comment type="caution">
    <text evidence="2">The sequence shown here is derived from an EMBL/GenBank/DDBJ whole genome shotgun (WGS) entry which is preliminary data.</text>
</comment>
<evidence type="ECO:0000256" key="1">
    <source>
        <dbReference type="SAM" id="Phobius"/>
    </source>
</evidence>
<dbReference type="EMBL" id="JANFXK010000001">
    <property type="protein sequence ID" value="MCQ4635489.1"/>
    <property type="molecule type" value="Genomic_DNA"/>
</dbReference>
<accession>A0ABT1RJX7</accession>
<evidence type="ECO:0000313" key="2">
    <source>
        <dbReference type="EMBL" id="MCQ4635489.1"/>
    </source>
</evidence>
<dbReference type="Proteomes" id="UP001524502">
    <property type="component" value="Unassembled WGS sequence"/>
</dbReference>